<dbReference type="InterPro" id="IPR036388">
    <property type="entry name" value="WH-like_DNA-bd_sf"/>
</dbReference>
<feature type="domain" description="HTH arsR-type" evidence="1">
    <location>
        <begin position="2"/>
        <end position="97"/>
    </location>
</feature>
<name>A0ABQ2PRD7_9NEIS</name>
<evidence type="ECO:0000259" key="1">
    <source>
        <dbReference type="PROSITE" id="PS50987"/>
    </source>
</evidence>
<gene>
    <name evidence="2" type="ORF">GCM10010971_39780</name>
</gene>
<dbReference type="InterPro" id="IPR036390">
    <property type="entry name" value="WH_DNA-bd_sf"/>
</dbReference>
<sequence>MDEAHLEQRLANLAAAVADKTRAGMLCMLMDGRAYTATELAAATSVAASTASSHLARLTQQSLVECLPQGRHRYFRIASKEVASALETLMGLVGGRMSSVRSSAPQHLRFARTCYDHMAGEVAVALHDRLFDLGWLAPDSYQLAESGRQALMDLGVEWPSVSRRRFACGCLDWSERQSHLGGQLGAALLRGFEQHHWVERVPESRQLLLTQRGHKALAAQFGLVFSVSQA</sequence>
<dbReference type="EMBL" id="BMLY01000010">
    <property type="protein sequence ID" value="GGP28159.1"/>
    <property type="molecule type" value="Genomic_DNA"/>
</dbReference>
<comment type="caution">
    <text evidence="2">The sequence shown here is derived from an EMBL/GenBank/DDBJ whole genome shotgun (WGS) entry which is preliminary data.</text>
</comment>
<evidence type="ECO:0000313" key="2">
    <source>
        <dbReference type="EMBL" id="GGP28159.1"/>
    </source>
</evidence>
<dbReference type="Proteomes" id="UP000621859">
    <property type="component" value="Unassembled WGS sequence"/>
</dbReference>
<dbReference type="Pfam" id="PF01022">
    <property type="entry name" value="HTH_5"/>
    <property type="match status" value="1"/>
</dbReference>
<dbReference type="InterPro" id="IPR052543">
    <property type="entry name" value="HTH_Metal-responsive_Reg"/>
</dbReference>
<organism evidence="2 3">
    <name type="scientific">Silvimonas amylolytica</name>
    <dbReference type="NCBI Taxonomy" id="449663"/>
    <lineage>
        <taxon>Bacteria</taxon>
        <taxon>Pseudomonadati</taxon>
        <taxon>Pseudomonadota</taxon>
        <taxon>Betaproteobacteria</taxon>
        <taxon>Neisseriales</taxon>
        <taxon>Chitinibacteraceae</taxon>
        <taxon>Silvimonas</taxon>
    </lineage>
</organism>
<dbReference type="PROSITE" id="PS50987">
    <property type="entry name" value="HTH_ARSR_2"/>
    <property type="match status" value="1"/>
</dbReference>
<reference evidence="3" key="1">
    <citation type="journal article" date="2019" name="Int. J. Syst. Evol. Microbiol.">
        <title>The Global Catalogue of Microorganisms (GCM) 10K type strain sequencing project: providing services to taxonomists for standard genome sequencing and annotation.</title>
        <authorList>
            <consortium name="The Broad Institute Genomics Platform"/>
            <consortium name="The Broad Institute Genome Sequencing Center for Infectious Disease"/>
            <person name="Wu L."/>
            <person name="Ma J."/>
        </authorList>
    </citation>
    <scope>NUCLEOTIDE SEQUENCE [LARGE SCALE GENOMIC DNA]</scope>
    <source>
        <strain evidence="3">CGMCC 1.8860</strain>
    </source>
</reference>
<dbReference type="SMART" id="SM00418">
    <property type="entry name" value="HTH_ARSR"/>
    <property type="match status" value="1"/>
</dbReference>
<protein>
    <submittedName>
        <fullName evidence="2">Transcriptional regulator</fullName>
    </submittedName>
</protein>
<keyword evidence="3" id="KW-1185">Reference proteome</keyword>
<accession>A0ABQ2PRD7</accession>
<dbReference type="InterPro" id="IPR011991">
    <property type="entry name" value="ArsR-like_HTH"/>
</dbReference>
<dbReference type="RefSeq" id="WP_188698329.1">
    <property type="nucleotide sequence ID" value="NZ_BMLY01000010.1"/>
</dbReference>
<evidence type="ECO:0000313" key="3">
    <source>
        <dbReference type="Proteomes" id="UP000621859"/>
    </source>
</evidence>
<dbReference type="Gene3D" id="1.10.10.10">
    <property type="entry name" value="Winged helix-like DNA-binding domain superfamily/Winged helix DNA-binding domain"/>
    <property type="match status" value="1"/>
</dbReference>
<dbReference type="PANTHER" id="PTHR39168">
    <property type="entry name" value="TRANSCRIPTIONAL REGULATOR-RELATED"/>
    <property type="match status" value="1"/>
</dbReference>
<dbReference type="SUPFAM" id="SSF46785">
    <property type="entry name" value="Winged helix' DNA-binding domain"/>
    <property type="match status" value="1"/>
</dbReference>
<proteinExistence type="predicted"/>
<dbReference type="PANTHER" id="PTHR39168:SF1">
    <property type="entry name" value="TRANSCRIPTIONAL REGULATORY PROTEIN"/>
    <property type="match status" value="1"/>
</dbReference>
<dbReference type="InterPro" id="IPR001845">
    <property type="entry name" value="HTH_ArsR_DNA-bd_dom"/>
</dbReference>
<dbReference type="CDD" id="cd00090">
    <property type="entry name" value="HTH_ARSR"/>
    <property type="match status" value="1"/>
</dbReference>